<dbReference type="Pfam" id="PF00156">
    <property type="entry name" value="Pribosyltran"/>
    <property type="match status" value="1"/>
</dbReference>
<evidence type="ECO:0000313" key="3">
    <source>
        <dbReference type="Proteomes" id="UP001595539"/>
    </source>
</evidence>
<sequence length="221" mass="23245">MGGPDDRIFADRAEAGALLAKRLMPHRGQDCVVLALPRGGVPVALPVARMLAAPLDLLFVRKIGAPGYPEFAIGAVVDGDSPQVVANQDMPSPLAAPGGYLKTEVPRLLAEIDRRRQLYRNGREAVPVAGKVAIVVDDGIATGATMRAGLLGLARQNPARIVLAVPVAAREALDSLRAAADEVVCLRIPDRFRAVGLHYRDFAQVGDAEVVAALRDANPAG</sequence>
<keyword evidence="2" id="KW-0808">Transferase</keyword>
<dbReference type="InterPro" id="IPR000836">
    <property type="entry name" value="PRTase_dom"/>
</dbReference>
<comment type="caution">
    <text evidence="2">The sequence shown here is derived from an EMBL/GenBank/DDBJ whole genome shotgun (WGS) entry which is preliminary data.</text>
</comment>
<organism evidence="2 3">
    <name type="scientific">Paracoccus angustae</name>
    <dbReference type="NCBI Taxonomy" id="1671480"/>
    <lineage>
        <taxon>Bacteria</taxon>
        <taxon>Pseudomonadati</taxon>
        <taxon>Pseudomonadota</taxon>
        <taxon>Alphaproteobacteria</taxon>
        <taxon>Rhodobacterales</taxon>
        <taxon>Paracoccaceae</taxon>
        <taxon>Paracoccus</taxon>
    </lineage>
</organism>
<dbReference type="Gene3D" id="3.40.50.2020">
    <property type="match status" value="1"/>
</dbReference>
<dbReference type="GO" id="GO:0016757">
    <property type="term" value="F:glycosyltransferase activity"/>
    <property type="evidence" value="ECO:0007669"/>
    <property type="project" value="UniProtKB-KW"/>
</dbReference>
<dbReference type="RefSeq" id="WP_377761921.1">
    <property type="nucleotide sequence ID" value="NZ_JBHRXY010000009.1"/>
</dbReference>
<protein>
    <submittedName>
        <fullName evidence="2">Phosphoribosyltransferase</fullName>
    </submittedName>
</protein>
<keyword evidence="2" id="KW-0328">Glycosyltransferase</keyword>
<keyword evidence="3" id="KW-1185">Reference proteome</keyword>
<proteinExistence type="predicted"/>
<feature type="domain" description="Phosphoribosyltransferase" evidence="1">
    <location>
        <begin position="15"/>
        <end position="189"/>
    </location>
</feature>
<dbReference type="Proteomes" id="UP001595539">
    <property type="component" value="Unassembled WGS sequence"/>
</dbReference>
<name>A0ABV7U600_9RHOB</name>
<dbReference type="CDD" id="cd06223">
    <property type="entry name" value="PRTases_typeI"/>
    <property type="match status" value="1"/>
</dbReference>
<accession>A0ABV7U600</accession>
<gene>
    <name evidence="2" type="ORF">ACFOM8_12830</name>
</gene>
<evidence type="ECO:0000313" key="2">
    <source>
        <dbReference type="EMBL" id="MFC3630329.1"/>
    </source>
</evidence>
<dbReference type="SUPFAM" id="SSF53271">
    <property type="entry name" value="PRTase-like"/>
    <property type="match status" value="1"/>
</dbReference>
<evidence type="ECO:0000259" key="1">
    <source>
        <dbReference type="Pfam" id="PF00156"/>
    </source>
</evidence>
<dbReference type="InterPro" id="IPR029057">
    <property type="entry name" value="PRTase-like"/>
</dbReference>
<reference evidence="3" key="1">
    <citation type="journal article" date="2019" name="Int. J. Syst. Evol. Microbiol.">
        <title>The Global Catalogue of Microorganisms (GCM) 10K type strain sequencing project: providing services to taxonomists for standard genome sequencing and annotation.</title>
        <authorList>
            <consortium name="The Broad Institute Genomics Platform"/>
            <consortium name="The Broad Institute Genome Sequencing Center for Infectious Disease"/>
            <person name="Wu L."/>
            <person name="Ma J."/>
        </authorList>
    </citation>
    <scope>NUCLEOTIDE SEQUENCE [LARGE SCALE GENOMIC DNA]</scope>
    <source>
        <strain evidence="3">KCTC 42473</strain>
    </source>
</reference>
<dbReference type="EMBL" id="JBHRXY010000009">
    <property type="protein sequence ID" value="MFC3630329.1"/>
    <property type="molecule type" value="Genomic_DNA"/>
</dbReference>
<dbReference type="Gene3D" id="3.30.1310.20">
    <property type="entry name" value="PRTase-like"/>
    <property type="match status" value="1"/>
</dbReference>